<name>A0ABU7L530_9NOCA</name>
<proteinExistence type="predicted"/>
<accession>A0ABU7L530</accession>
<comment type="caution">
    <text evidence="1">The sequence shown here is derived from an EMBL/GenBank/DDBJ whole genome shotgun (WGS) entry which is preliminary data.</text>
</comment>
<dbReference type="EMBL" id="JAUTXY010000001">
    <property type="protein sequence ID" value="MEE2056644.1"/>
    <property type="molecule type" value="Genomic_DNA"/>
</dbReference>
<gene>
    <name evidence="1" type="ORF">Q7514_03770</name>
</gene>
<evidence type="ECO:0000313" key="1">
    <source>
        <dbReference type="EMBL" id="MEE2056644.1"/>
    </source>
</evidence>
<evidence type="ECO:0008006" key="3">
    <source>
        <dbReference type="Google" id="ProtNLM"/>
    </source>
</evidence>
<dbReference type="Proteomes" id="UP001336020">
    <property type="component" value="Unassembled WGS sequence"/>
</dbReference>
<protein>
    <recommendedName>
        <fullName evidence="3">DUF222 domain-containing protein</fullName>
    </recommendedName>
</protein>
<dbReference type="RefSeq" id="WP_330131882.1">
    <property type="nucleotide sequence ID" value="NZ_JAUTXY010000001.1"/>
</dbReference>
<sequence>MSWETYRARRAVLDNVLTRAQVDLDSALRFDEIPRARELFGSGDNILLTLQRQWTTHLAVRLDQALEDGTSLDAAYVRLADDMPTIRAVLDAGTHMSPTLRNVRRGEVAMINAHKAVERDTPRTHGVLRRLRDRAAAVKAPVAPMSTATLWAGNYAWR</sequence>
<reference evidence="1 2" key="1">
    <citation type="submission" date="2023-07" db="EMBL/GenBank/DDBJ databases">
        <authorList>
            <person name="Girao M."/>
            <person name="Carvalho M.F."/>
        </authorList>
    </citation>
    <scope>NUCLEOTIDE SEQUENCE [LARGE SCALE GENOMIC DNA]</scope>
    <source>
        <strain evidence="1 2">YIM65754</strain>
    </source>
</reference>
<evidence type="ECO:0000313" key="2">
    <source>
        <dbReference type="Proteomes" id="UP001336020"/>
    </source>
</evidence>
<organism evidence="1 2">
    <name type="scientific">Rhodococcus artemisiae</name>
    <dbReference type="NCBI Taxonomy" id="714159"/>
    <lineage>
        <taxon>Bacteria</taxon>
        <taxon>Bacillati</taxon>
        <taxon>Actinomycetota</taxon>
        <taxon>Actinomycetes</taxon>
        <taxon>Mycobacteriales</taxon>
        <taxon>Nocardiaceae</taxon>
        <taxon>Rhodococcus</taxon>
    </lineage>
</organism>
<keyword evidence="2" id="KW-1185">Reference proteome</keyword>